<dbReference type="Gene3D" id="3.40.50.1110">
    <property type="entry name" value="SGNH hydrolase"/>
    <property type="match status" value="1"/>
</dbReference>
<dbReference type="GO" id="GO:0004622">
    <property type="term" value="F:phosphatidylcholine lysophospholipase activity"/>
    <property type="evidence" value="ECO:0007669"/>
    <property type="project" value="TreeGrafter"/>
</dbReference>
<comment type="caution">
    <text evidence="2">The sequence shown here is derived from an EMBL/GenBank/DDBJ whole genome shotgun (WGS) entry which is preliminary data.</text>
</comment>
<evidence type="ECO:0000259" key="1">
    <source>
        <dbReference type="Pfam" id="PF13472"/>
    </source>
</evidence>
<dbReference type="SUPFAM" id="SSF52266">
    <property type="entry name" value="SGNH hydrolase"/>
    <property type="match status" value="1"/>
</dbReference>
<sequence>MKIVFFGDSITEGCFELSFHNAEGATDIIRDKKSVYHNVLKERIEKEHPGLDIEYVNAGISGNSSADAIKRMERDVISQKPDAAVVCFGLNDVAGMSADVYASNMEYIFRVLREHGIQVIYMTPNMYNTYVHGDVLPNHADMAAVLAGIQNENRPDLYYAEAKKRAEKYGCAVADAYRVWKKLSEYGVDTTELLSNRLNHPTRAMHRLFADLLYDEVVRLAEK</sequence>
<dbReference type="InterPro" id="IPR036514">
    <property type="entry name" value="SGNH_hydro_sf"/>
</dbReference>
<dbReference type="EMBL" id="JALEMU010000019">
    <property type="protein sequence ID" value="MCI5754844.1"/>
    <property type="molecule type" value="Genomic_DNA"/>
</dbReference>
<accession>A0AAE3K0V2</accession>
<evidence type="ECO:0000313" key="3">
    <source>
        <dbReference type="Proteomes" id="UP001139365"/>
    </source>
</evidence>
<dbReference type="PANTHER" id="PTHR30383:SF5">
    <property type="entry name" value="SGNH HYDROLASE-TYPE ESTERASE DOMAIN-CONTAINING PROTEIN"/>
    <property type="match status" value="1"/>
</dbReference>
<proteinExistence type="predicted"/>
<dbReference type="Proteomes" id="UP001139365">
    <property type="component" value="Unassembled WGS sequence"/>
</dbReference>
<dbReference type="Pfam" id="PF13472">
    <property type="entry name" value="Lipase_GDSL_2"/>
    <property type="match status" value="1"/>
</dbReference>
<reference evidence="2 3" key="1">
    <citation type="submission" date="2022-03" db="EMBL/GenBank/DDBJ databases">
        <title>Metagenome-assembled genomes from swine fecal metagenomes.</title>
        <authorList>
            <person name="Holman D.B."/>
            <person name="Kommadath A."/>
        </authorList>
    </citation>
    <scope>NUCLEOTIDE SEQUENCE [LARGE SCALE GENOMIC DNA]</scope>
    <source>
        <strain evidence="2">SUG147</strain>
    </source>
</reference>
<feature type="domain" description="SGNH hydrolase-type esterase" evidence="1">
    <location>
        <begin position="5"/>
        <end position="208"/>
    </location>
</feature>
<dbReference type="AlphaFoldDB" id="A0AAE3K0V2"/>
<evidence type="ECO:0000313" key="2">
    <source>
        <dbReference type="EMBL" id="MCI5754844.1"/>
    </source>
</evidence>
<dbReference type="InterPro" id="IPR051532">
    <property type="entry name" value="Ester_Hydrolysis_Enzymes"/>
</dbReference>
<protein>
    <submittedName>
        <fullName evidence="2">GDSL-type esterase/lipase family protein</fullName>
    </submittedName>
</protein>
<name>A0AAE3K0V2_9BACT</name>
<organism evidence="2 3">
    <name type="scientific">Candidatus Colimorpha enterica</name>
    <dbReference type="NCBI Taxonomy" id="3083063"/>
    <lineage>
        <taxon>Bacteria</taxon>
        <taxon>Pseudomonadati</taxon>
        <taxon>Bacteroidota</taxon>
        <taxon>Bacteroidia</taxon>
        <taxon>Bacteroidales</taxon>
        <taxon>Candidatus Colimorpha</taxon>
    </lineage>
</organism>
<dbReference type="PANTHER" id="PTHR30383">
    <property type="entry name" value="THIOESTERASE 1/PROTEASE 1/LYSOPHOSPHOLIPASE L1"/>
    <property type="match status" value="1"/>
</dbReference>
<gene>
    <name evidence="2" type="ORF">MR241_00935</name>
</gene>
<dbReference type="InterPro" id="IPR013830">
    <property type="entry name" value="SGNH_hydro"/>
</dbReference>